<reference evidence="1 2" key="1">
    <citation type="submission" date="2024-09" db="EMBL/GenBank/DDBJ databases">
        <authorList>
            <person name="Sun Q."/>
            <person name="Mori K."/>
        </authorList>
    </citation>
    <scope>NUCLEOTIDE SEQUENCE [LARGE SCALE GENOMIC DNA]</scope>
    <source>
        <strain evidence="1 2">TBRC 1432</strain>
    </source>
</reference>
<dbReference type="InterPro" id="IPR047880">
    <property type="entry name" value="MafI-like"/>
</dbReference>
<keyword evidence="2" id="KW-1185">Reference proteome</keyword>
<dbReference type="RefSeq" id="WP_273943718.1">
    <property type="nucleotide sequence ID" value="NZ_CP097263.1"/>
</dbReference>
<dbReference type="EMBL" id="JBHLUD010000010">
    <property type="protein sequence ID" value="MFC0545752.1"/>
    <property type="molecule type" value="Genomic_DNA"/>
</dbReference>
<accession>A0ABV6MZK5</accession>
<comment type="caution">
    <text evidence="1">The sequence shown here is derived from an EMBL/GenBank/DDBJ whole genome shotgun (WGS) entry which is preliminary data.</text>
</comment>
<evidence type="ECO:0000313" key="1">
    <source>
        <dbReference type="EMBL" id="MFC0545752.1"/>
    </source>
</evidence>
<organism evidence="1 2">
    <name type="scientific">Kutzneria chonburiensis</name>
    <dbReference type="NCBI Taxonomy" id="1483604"/>
    <lineage>
        <taxon>Bacteria</taxon>
        <taxon>Bacillati</taxon>
        <taxon>Actinomycetota</taxon>
        <taxon>Actinomycetes</taxon>
        <taxon>Pseudonocardiales</taxon>
        <taxon>Pseudonocardiaceae</taxon>
        <taxon>Kutzneria</taxon>
    </lineage>
</organism>
<name>A0ABV6MZK5_9PSEU</name>
<sequence length="160" mass="17829">MQPWDETVFDELCALLPAEQAADARDYLDHNESALAFETAVDHLSEESVPISAALRGRIAEAAASSKRVLDSLPYCPDVDRPRWRKVEDTMEGLEIGERLPSPVDVAWLACNRCPEVLFRYDSQAALMGKVPYRQGILLADGGVEEVVGRGVDRLERCWL</sequence>
<evidence type="ECO:0000313" key="2">
    <source>
        <dbReference type="Proteomes" id="UP001589810"/>
    </source>
</evidence>
<proteinExistence type="predicted"/>
<gene>
    <name evidence="1" type="ORF">ACFFH7_29845</name>
</gene>
<protein>
    <submittedName>
        <fullName evidence="1">MafI family immunity protein</fullName>
    </submittedName>
</protein>
<dbReference type="Proteomes" id="UP001589810">
    <property type="component" value="Unassembled WGS sequence"/>
</dbReference>
<dbReference type="NCBIfam" id="NF033691">
    <property type="entry name" value="immunity_MafI"/>
    <property type="match status" value="1"/>
</dbReference>